<gene>
    <name evidence="1" type="ORF">MLD38_039281</name>
</gene>
<comment type="caution">
    <text evidence="1">The sequence shown here is derived from an EMBL/GenBank/DDBJ whole genome shotgun (WGS) entry which is preliminary data.</text>
</comment>
<organism evidence="1 2">
    <name type="scientific">Melastoma candidum</name>
    <dbReference type="NCBI Taxonomy" id="119954"/>
    <lineage>
        <taxon>Eukaryota</taxon>
        <taxon>Viridiplantae</taxon>
        <taxon>Streptophyta</taxon>
        <taxon>Embryophyta</taxon>
        <taxon>Tracheophyta</taxon>
        <taxon>Spermatophyta</taxon>
        <taxon>Magnoliopsida</taxon>
        <taxon>eudicotyledons</taxon>
        <taxon>Gunneridae</taxon>
        <taxon>Pentapetalae</taxon>
        <taxon>rosids</taxon>
        <taxon>malvids</taxon>
        <taxon>Myrtales</taxon>
        <taxon>Melastomataceae</taxon>
        <taxon>Melastomatoideae</taxon>
        <taxon>Melastomateae</taxon>
        <taxon>Melastoma</taxon>
    </lineage>
</organism>
<evidence type="ECO:0000313" key="2">
    <source>
        <dbReference type="Proteomes" id="UP001057402"/>
    </source>
</evidence>
<sequence>MTGEEFAREMLAGVNPVIISRLQEFHPKTKLDPAIYGNQASSLTEDHIKNRLDGMSVHEALEKKQVIYIRSSRLSNAVFKMDKRHEYKNVRNTDPLLPKGQNSETTGNRAKLGASHLYAPLTSSGRSWKRSNVRFCR</sequence>
<protein>
    <submittedName>
        <fullName evidence="1">Uncharacterized protein</fullName>
    </submittedName>
</protein>
<accession>A0ACB9L325</accession>
<dbReference type="Proteomes" id="UP001057402">
    <property type="component" value="Chromosome 12"/>
</dbReference>
<dbReference type="EMBL" id="CM042891">
    <property type="protein sequence ID" value="KAI4303681.1"/>
    <property type="molecule type" value="Genomic_DNA"/>
</dbReference>
<reference evidence="2" key="1">
    <citation type="journal article" date="2023" name="Front. Plant Sci.">
        <title>Chromosomal-level genome assembly of Melastoma candidum provides insights into trichome evolution.</title>
        <authorList>
            <person name="Zhong Y."/>
            <person name="Wu W."/>
            <person name="Sun C."/>
            <person name="Zou P."/>
            <person name="Liu Y."/>
            <person name="Dai S."/>
            <person name="Zhou R."/>
        </authorList>
    </citation>
    <scope>NUCLEOTIDE SEQUENCE [LARGE SCALE GENOMIC DNA]</scope>
</reference>
<proteinExistence type="predicted"/>
<name>A0ACB9L325_9MYRT</name>
<evidence type="ECO:0000313" key="1">
    <source>
        <dbReference type="EMBL" id="KAI4303681.1"/>
    </source>
</evidence>
<keyword evidence="2" id="KW-1185">Reference proteome</keyword>